<evidence type="ECO:0000313" key="3">
    <source>
        <dbReference type="Proteomes" id="UP000605568"/>
    </source>
</evidence>
<name>A0ABQ3M419_9PSEU</name>
<organism evidence="2 3">
    <name type="scientific">Lentzea cavernae</name>
    <dbReference type="NCBI Taxonomy" id="2020703"/>
    <lineage>
        <taxon>Bacteria</taxon>
        <taxon>Bacillati</taxon>
        <taxon>Actinomycetota</taxon>
        <taxon>Actinomycetes</taxon>
        <taxon>Pseudonocardiales</taxon>
        <taxon>Pseudonocardiaceae</taxon>
        <taxon>Lentzea</taxon>
    </lineage>
</organism>
<dbReference type="EMBL" id="BNAR01000002">
    <property type="protein sequence ID" value="GHH32463.1"/>
    <property type="molecule type" value="Genomic_DNA"/>
</dbReference>
<accession>A0ABQ3M419</accession>
<protein>
    <submittedName>
        <fullName evidence="2">Uncharacterized protein</fullName>
    </submittedName>
</protein>
<keyword evidence="1" id="KW-0812">Transmembrane</keyword>
<feature type="transmembrane region" description="Helical" evidence="1">
    <location>
        <begin position="26"/>
        <end position="44"/>
    </location>
</feature>
<sequence length="100" mass="11010">MAAIHDTFELPPDKAALHRRAVRLEWWTVAFFVVAITALAVVLGQSQAMKAAWVEDILASHRPSRSSSLIASATGLSTTNTPTGITARWPSRSWPPLWRC</sequence>
<evidence type="ECO:0000256" key="1">
    <source>
        <dbReference type="SAM" id="Phobius"/>
    </source>
</evidence>
<reference evidence="3" key="1">
    <citation type="journal article" date="2019" name="Int. J. Syst. Evol. Microbiol.">
        <title>The Global Catalogue of Microorganisms (GCM) 10K type strain sequencing project: providing services to taxonomists for standard genome sequencing and annotation.</title>
        <authorList>
            <consortium name="The Broad Institute Genomics Platform"/>
            <consortium name="The Broad Institute Genome Sequencing Center for Infectious Disease"/>
            <person name="Wu L."/>
            <person name="Ma J."/>
        </authorList>
    </citation>
    <scope>NUCLEOTIDE SEQUENCE [LARGE SCALE GENOMIC DNA]</scope>
    <source>
        <strain evidence="3">CGMCC 4.7367</strain>
    </source>
</reference>
<keyword evidence="1" id="KW-0472">Membrane</keyword>
<dbReference type="Proteomes" id="UP000605568">
    <property type="component" value="Unassembled WGS sequence"/>
</dbReference>
<evidence type="ECO:0000313" key="2">
    <source>
        <dbReference type="EMBL" id="GHH32463.1"/>
    </source>
</evidence>
<dbReference type="RefSeq" id="WP_229904582.1">
    <property type="nucleotide sequence ID" value="NZ_BNAR01000002.1"/>
</dbReference>
<gene>
    <name evidence="2" type="ORF">GCM10017774_13410</name>
</gene>
<comment type="caution">
    <text evidence="2">The sequence shown here is derived from an EMBL/GenBank/DDBJ whole genome shotgun (WGS) entry which is preliminary data.</text>
</comment>
<proteinExistence type="predicted"/>
<keyword evidence="3" id="KW-1185">Reference proteome</keyword>
<keyword evidence="1" id="KW-1133">Transmembrane helix</keyword>